<dbReference type="EMBL" id="MN740240">
    <property type="protein sequence ID" value="QHT95301.1"/>
    <property type="molecule type" value="Genomic_DNA"/>
</dbReference>
<accession>A0A6C0IQ32</accession>
<proteinExistence type="predicted"/>
<protein>
    <submittedName>
        <fullName evidence="1">Uncharacterized protein</fullName>
    </submittedName>
</protein>
<dbReference type="AlphaFoldDB" id="A0A6C0IQ32"/>
<reference evidence="1" key="1">
    <citation type="journal article" date="2020" name="Nature">
        <title>Giant virus diversity and host interactions through global metagenomics.</title>
        <authorList>
            <person name="Schulz F."/>
            <person name="Roux S."/>
            <person name="Paez-Espino D."/>
            <person name="Jungbluth S."/>
            <person name="Walsh D.A."/>
            <person name="Denef V.J."/>
            <person name="McMahon K.D."/>
            <person name="Konstantinidis K.T."/>
            <person name="Eloe-Fadrosh E.A."/>
            <person name="Kyrpides N.C."/>
            <person name="Woyke T."/>
        </authorList>
    </citation>
    <scope>NUCLEOTIDE SEQUENCE</scope>
    <source>
        <strain evidence="1">GVMAG-M-3300024261-8</strain>
    </source>
</reference>
<name>A0A6C0IQ32_9ZZZZ</name>
<sequence length="207" mass="23513">MICSNRKIKFVFKRNENMLSYIITCIMDLQKGNKMVGVVNGLYYGQQERVDELNERIQSRNLPDSPLAPNFDFRSTPTRYTDFSTIDTKKTYNEPILPYPTYNSGANFNPGNSSGPVSGYSSNVATETMLRNQHFALQNGSDQGVYVPSSNSTLYKTTVVSRPSEQPYPMLFKQDMFSQVPHPNVHNSVIGNDKFFNHTRTQLRNSA</sequence>
<evidence type="ECO:0000313" key="1">
    <source>
        <dbReference type="EMBL" id="QHT95301.1"/>
    </source>
</evidence>
<organism evidence="1">
    <name type="scientific">viral metagenome</name>
    <dbReference type="NCBI Taxonomy" id="1070528"/>
    <lineage>
        <taxon>unclassified sequences</taxon>
        <taxon>metagenomes</taxon>
        <taxon>organismal metagenomes</taxon>
    </lineage>
</organism>